<protein>
    <submittedName>
        <fullName evidence="3">BRCT domain-containing protein</fullName>
    </submittedName>
</protein>
<keyword evidence="2" id="KW-1185">Reference proteome</keyword>
<dbReference type="Proteomes" id="UP000095283">
    <property type="component" value="Unplaced"/>
</dbReference>
<feature type="region of interest" description="Disordered" evidence="1">
    <location>
        <begin position="1"/>
        <end position="24"/>
    </location>
</feature>
<name>A0A1I7WLD3_HETBA</name>
<organism evidence="2 3">
    <name type="scientific">Heterorhabditis bacteriophora</name>
    <name type="common">Entomopathogenic nematode worm</name>
    <dbReference type="NCBI Taxonomy" id="37862"/>
    <lineage>
        <taxon>Eukaryota</taxon>
        <taxon>Metazoa</taxon>
        <taxon>Ecdysozoa</taxon>
        <taxon>Nematoda</taxon>
        <taxon>Chromadorea</taxon>
        <taxon>Rhabditida</taxon>
        <taxon>Rhabditina</taxon>
        <taxon>Rhabditomorpha</taxon>
        <taxon>Strongyloidea</taxon>
        <taxon>Heterorhabditidae</taxon>
        <taxon>Heterorhabditis</taxon>
    </lineage>
</organism>
<proteinExistence type="predicted"/>
<evidence type="ECO:0000256" key="1">
    <source>
        <dbReference type="SAM" id="MobiDB-lite"/>
    </source>
</evidence>
<feature type="compositionally biased region" description="Low complexity" evidence="1">
    <location>
        <begin position="13"/>
        <end position="24"/>
    </location>
</feature>
<dbReference type="AlphaFoldDB" id="A0A1I7WLD3"/>
<feature type="compositionally biased region" description="Basic and acidic residues" evidence="1">
    <location>
        <begin position="521"/>
        <end position="530"/>
    </location>
</feature>
<evidence type="ECO:0000313" key="3">
    <source>
        <dbReference type="WBParaSite" id="Hba_05951"/>
    </source>
</evidence>
<dbReference type="WBParaSite" id="Hba_05951">
    <property type="protein sequence ID" value="Hba_05951"/>
    <property type="gene ID" value="Hba_05951"/>
</dbReference>
<accession>A0A1I7WLD3</accession>
<evidence type="ECO:0000313" key="2">
    <source>
        <dbReference type="Proteomes" id="UP000095283"/>
    </source>
</evidence>
<reference evidence="3" key="1">
    <citation type="submission" date="2016-11" db="UniProtKB">
        <authorList>
            <consortium name="WormBaseParasite"/>
        </authorList>
    </citation>
    <scope>IDENTIFICATION</scope>
</reference>
<feature type="region of interest" description="Disordered" evidence="1">
    <location>
        <begin position="517"/>
        <end position="540"/>
    </location>
</feature>
<sequence>MAAVDDLSSEADIPVSSTVISSRSTRNTKLAEMLGVSLEKETPAIVEMPSSYNVEDKSDEQLLVELSQEGINLPLSPRKTPTDNTTVSLEPMLTYSTSEETTTEPNLEVTPHESEEIFAKIQSPISKFATTSLNSKEQIIVSSKISKEFVPKYEKRVTSTSAPLEDKITFHDKELRDLITTKQLLEPPSHDINTSTDESDPEVAVFKRLEDPNRKNVLPFQEKKRKPRRPIRQLSSISEKSAEIAAEAALQEYRKEYSISAPNTTRSLSEWHSYLPRHHRVEYTTDEHSTDVDIPKKEPVLTPLVSSPEIPDVTLRRSLERLNMFHQDIFNNSSQEAGPSRKVNKTSLTMRKSLGNQKSAEFFKNKSTPMKIDATGPVFSTQSHKNDGVIHHIHKESRPSIISRKIATRRHEIHVTQSARDLSMDHNISTIVPNICRAAYSVENLRNKNSFKSYHNREGYIQKNKEPFLPHIKSVMKQSRSCSVLNSLQEARKRSIFSTTSLPTRSGSTIEISPYFDPDEDMYKPPKEELWWGPPSKSYR</sequence>